<dbReference type="GO" id="GO:0004386">
    <property type="term" value="F:helicase activity"/>
    <property type="evidence" value="ECO:0007669"/>
    <property type="project" value="InterPro"/>
</dbReference>
<name>A0A4Z1FGJ8_9HELO</name>
<dbReference type="GO" id="GO:0031048">
    <property type="term" value="P:regulatory ncRNA-mediated heterochromatin formation"/>
    <property type="evidence" value="ECO:0007669"/>
    <property type="project" value="TreeGrafter"/>
</dbReference>
<feature type="domain" description="DNA2/NAM7 helicase helicase" evidence="3">
    <location>
        <begin position="316"/>
        <end position="416"/>
    </location>
</feature>
<evidence type="ECO:0008006" key="8">
    <source>
        <dbReference type="Google" id="ProtNLM"/>
    </source>
</evidence>
<dbReference type="PANTHER" id="PTHR10887">
    <property type="entry name" value="DNA2/NAM7 HELICASE FAMILY"/>
    <property type="match status" value="1"/>
</dbReference>
<accession>A0A4Z1FGJ8</accession>
<dbReference type="InterPro" id="IPR045055">
    <property type="entry name" value="DNA2/NAM7-like"/>
</dbReference>
<keyword evidence="1" id="KW-0378">Hydrolase</keyword>
<keyword evidence="1" id="KW-0067">ATP-binding</keyword>
<dbReference type="Pfam" id="PF13086">
    <property type="entry name" value="AAA_11"/>
    <property type="match status" value="2"/>
</dbReference>
<evidence type="ECO:0000259" key="3">
    <source>
        <dbReference type="Pfam" id="PF13086"/>
    </source>
</evidence>
<reference evidence="6 7" key="1">
    <citation type="submission" date="2017-12" db="EMBL/GenBank/DDBJ databases">
        <title>Comparative genomics of Botrytis spp.</title>
        <authorList>
            <person name="Valero-Jimenez C.A."/>
            <person name="Tapia P."/>
            <person name="Veloso J."/>
            <person name="Silva-Moreno E."/>
            <person name="Staats M."/>
            <person name="Valdes J.H."/>
            <person name="Van Kan J.A.L."/>
        </authorList>
    </citation>
    <scope>NUCLEOTIDE SEQUENCE [LARGE SCALE GENOMIC DNA]</scope>
    <source>
        <strain evidence="6 7">Bp0003</strain>
    </source>
</reference>
<protein>
    <recommendedName>
        <fullName evidence="8">Helicase ATP-binding domain-containing protein</fullName>
    </recommendedName>
</protein>
<evidence type="ECO:0000313" key="6">
    <source>
        <dbReference type="EMBL" id="TGO22439.1"/>
    </source>
</evidence>
<dbReference type="CDD" id="cd18808">
    <property type="entry name" value="SF1_C_Upf1"/>
    <property type="match status" value="1"/>
</dbReference>
<gene>
    <name evidence="6" type="ORF">BPAE_0168g00100</name>
</gene>
<dbReference type="InterPro" id="IPR041679">
    <property type="entry name" value="DNA2/NAM7-like_C"/>
</dbReference>
<evidence type="ECO:0000259" key="4">
    <source>
        <dbReference type="Pfam" id="PF13087"/>
    </source>
</evidence>
<keyword evidence="7" id="KW-1185">Reference proteome</keyword>
<proteinExistence type="predicted"/>
<dbReference type="Gene3D" id="3.40.50.300">
    <property type="entry name" value="P-loop containing nucleotide triphosphate hydrolases"/>
    <property type="match status" value="3"/>
</dbReference>
<keyword evidence="1" id="KW-0347">Helicase</keyword>
<comment type="caution">
    <text evidence="6">The sequence shown here is derived from an EMBL/GenBank/DDBJ whole genome shotgun (WGS) entry which is preliminary data.</text>
</comment>
<dbReference type="Proteomes" id="UP000297910">
    <property type="component" value="Unassembled WGS sequence"/>
</dbReference>
<dbReference type="Pfam" id="PF25396">
    <property type="entry name" value="ZNFX1"/>
    <property type="match status" value="1"/>
</dbReference>
<feature type="domain" description="ZNFX1" evidence="5">
    <location>
        <begin position="118"/>
        <end position="227"/>
    </location>
</feature>
<sequence>MVYSRVFADRVLREHVQKPYARINFLESWRNLPEIPTSEEILEDVSWQDKDGPEQPMDYQRLAEPKEFDPRLPHNNIDGAWGSKEEYLGFHYQILREDAVAPLRQSVAEFKSNSDISDTQDTSIYTDVHLVGLQLSHLGPAFRIEFSSDKAGKRIRWEQSSRLTQGSLVCLSPTSDKFRSICKVGTVAARPIEGGLDCDPPQVDLFFGDDEEIILNPTESYIMIQSRVGFFEAYRHVLVALQKLATEDSPYIQKYLIEMDRDILPPDHIKERPCLDLRSIALSSDDHLSGLTDEEDENLCHVDVLKEFPILPKSGMDDSQLAACKRMLTQSLAIVQGPPGTGKTFTSVQALKAMLCNRGNGPIIVAAQTNHALDQLLTHIAGFEENFVRLGSRCDKKNSTILARTLYELREEHKKLKTKQFNGGVGSACKAHNNLIEAIELMLSPIIAFEILPARVLLESGVMSQEHYDSFFEPGWCDSADTQDENVDPLESCTYTTAQACLPNSAYQYIGLGAQKVRMPRTPVINKHLEIEDPDQEFDQLQENEVEVQANDVMDALNGTWIPFSRSYTGKTLGARAIGKNSPKNILARVGSLLDIPDKHRGHVYCHWEKLYYDQLTHKLSEKFDGYRASMSNLKMAKWRRDADFIDNIDTRVIGCTTTGLSKYRGLLSALNPSVLLIEEAAETLEANVTAGIIPSLEQVILVGDHRQLTANTTLDRFMSHPYYMSISLFERLVNNGMAYTMLNKQRRMIPEIRELLCIEPNPFYIDLHDHQNVRDRVNHRPPVPGMNLDSYFFSHKWQEHRDVNISCYNAPEAEMVAGFFNYLVLNGIKPEKITVLTYYNGQRKLLLKELSRRVTSVATPYFKVYTVDAYQGEENEVILLSLVRGNPHSSVGFLRSKNRVVVALSRAQRGLYIFGNALTVTGQEADNGSRDKLWMPILLYLLDEKRFGSKLPILCSKHENHSYVSEPEHWEDLSGGCHEFCGGMLPCGHLCLYKCHPTPHDQVLCKEPCEKLLDCGHGCSNNCGQTCRCEECRTLDRMQALELASSPKKITTENEIGTNAFNTTPSKQKERSPQKSWKLDQQIGQSNSYTQLSSVQLAGQHSLYAFASSPTKREMSPEKGRQLWDTWDPVRSDKNIDQERLEREKLANENKLNSGDLVFEETHKPVRFENGKRIVGPKIQNIIPRVVSSNEITRSEKQNPRGSYEDFRNFDEIFPSNNEINGGSSGIAHSNNGILRNGNDSMAAFTHNGVSSRANGVHTNGVTHISNGLLLNAAFSNELDFSNGVTTPNSNEAVIAPDSKDDMLKFSNDDFDFLEGL</sequence>
<feature type="domain" description="DNA2/NAM7 helicase helicase" evidence="3">
    <location>
        <begin position="638"/>
        <end position="711"/>
    </location>
</feature>
<organism evidence="6 7">
    <name type="scientific">Botrytis paeoniae</name>
    <dbReference type="NCBI Taxonomy" id="278948"/>
    <lineage>
        <taxon>Eukaryota</taxon>
        <taxon>Fungi</taxon>
        <taxon>Dikarya</taxon>
        <taxon>Ascomycota</taxon>
        <taxon>Pezizomycotina</taxon>
        <taxon>Leotiomycetes</taxon>
        <taxon>Helotiales</taxon>
        <taxon>Sclerotiniaceae</taxon>
        <taxon>Botrytis</taxon>
    </lineage>
</organism>
<evidence type="ECO:0000256" key="2">
    <source>
        <dbReference type="SAM" id="MobiDB-lite"/>
    </source>
</evidence>
<dbReference type="PANTHER" id="PTHR10887:SF341">
    <property type="entry name" value="NFX1-TYPE ZINC FINGER-CONTAINING PROTEIN 1"/>
    <property type="match status" value="1"/>
</dbReference>
<evidence type="ECO:0000313" key="7">
    <source>
        <dbReference type="Proteomes" id="UP000297910"/>
    </source>
</evidence>
<dbReference type="InterPro" id="IPR057373">
    <property type="entry name" value="ZNFX1"/>
</dbReference>
<dbReference type="Pfam" id="PF13087">
    <property type="entry name" value="AAA_12"/>
    <property type="match status" value="1"/>
</dbReference>
<evidence type="ECO:0000259" key="5">
    <source>
        <dbReference type="Pfam" id="PF25396"/>
    </source>
</evidence>
<dbReference type="EMBL" id="PQXI01000168">
    <property type="protein sequence ID" value="TGO22439.1"/>
    <property type="molecule type" value="Genomic_DNA"/>
</dbReference>
<feature type="compositionally biased region" description="Polar residues" evidence="2">
    <location>
        <begin position="1054"/>
        <end position="1067"/>
    </location>
</feature>
<dbReference type="InterPro" id="IPR041677">
    <property type="entry name" value="DNA2/NAM7_AAA_11"/>
</dbReference>
<dbReference type="InterPro" id="IPR047187">
    <property type="entry name" value="SF1_C_Upf1"/>
</dbReference>
<keyword evidence="1" id="KW-0547">Nucleotide-binding</keyword>
<dbReference type="FunFam" id="3.40.50.300:FF:001366">
    <property type="entry name" value="ATP binding protein, putative"/>
    <property type="match status" value="1"/>
</dbReference>
<feature type="region of interest" description="Disordered" evidence="2">
    <location>
        <begin position="1046"/>
        <end position="1076"/>
    </location>
</feature>
<dbReference type="InterPro" id="IPR027417">
    <property type="entry name" value="P-loop_NTPase"/>
</dbReference>
<evidence type="ECO:0000256" key="1">
    <source>
        <dbReference type="ARBA" id="ARBA00022806"/>
    </source>
</evidence>
<dbReference type="GO" id="GO:0031380">
    <property type="term" value="C:nuclear RNA-directed RNA polymerase complex"/>
    <property type="evidence" value="ECO:0007669"/>
    <property type="project" value="TreeGrafter"/>
</dbReference>
<dbReference type="SUPFAM" id="SSF52540">
    <property type="entry name" value="P-loop containing nucleoside triphosphate hydrolases"/>
    <property type="match status" value="1"/>
</dbReference>
<feature type="domain" description="DNA2/NAM7 helicase-like C-terminal" evidence="4">
    <location>
        <begin position="726"/>
        <end position="918"/>
    </location>
</feature>